<evidence type="ECO:0000313" key="8">
    <source>
        <dbReference type="EMBL" id="KAK8552611.1"/>
    </source>
</evidence>
<feature type="compositionally biased region" description="Basic residues" evidence="6">
    <location>
        <begin position="64"/>
        <end position="73"/>
    </location>
</feature>
<evidence type="ECO:0000313" key="9">
    <source>
        <dbReference type="Proteomes" id="UP001472677"/>
    </source>
</evidence>
<feature type="region of interest" description="Disordered" evidence="6">
    <location>
        <begin position="1"/>
        <end position="83"/>
    </location>
</feature>
<evidence type="ECO:0000256" key="4">
    <source>
        <dbReference type="ARBA" id="ARBA00023163"/>
    </source>
</evidence>
<evidence type="ECO:0000256" key="5">
    <source>
        <dbReference type="ARBA" id="ARBA00023242"/>
    </source>
</evidence>
<gene>
    <name evidence="8" type="ORF">V6N12_041196</name>
</gene>
<evidence type="ECO:0000259" key="7">
    <source>
        <dbReference type="PROSITE" id="PS51369"/>
    </source>
</evidence>
<dbReference type="Proteomes" id="UP001472677">
    <property type="component" value="Unassembled WGS sequence"/>
</dbReference>
<dbReference type="Pfam" id="PF03634">
    <property type="entry name" value="TCP"/>
    <property type="match status" value="1"/>
</dbReference>
<dbReference type="PANTHER" id="PTHR31072">
    <property type="entry name" value="TRANSCRIPTION FACTOR TCP4-RELATED"/>
    <property type="match status" value="1"/>
</dbReference>
<protein>
    <recommendedName>
        <fullName evidence="7">TCP domain-containing protein</fullName>
    </recommendedName>
</protein>
<organism evidence="8 9">
    <name type="scientific">Hibiscus sabdariffa</name>
    <name type="common">roselle</name>
    <dbReference type="NCBI Taxonomy" id="183260"/>
    <lineage>
        <taxon>Eukaryota</taxon>
        <taxon>Viridiplantae</taxon>
        <taxon>Streptophyta</taxon>
        <taxon>Embryophyta</taxon>
        <taxon>Tracheophyta</taxon>
        <taxon>Spermatophyta</taxon>
        <taxon>Magnoliopsida</taxon>
        <taxon>eudicotyledons</taxon>
        <taxon>Gunneridae</taxon>
        <taxon>Pentapetalae</taxon>
        <taxon>rosids</taxon>
        <taxon>malvids</taxon>
        <taxon>Malvales</taxon>
        <taxon>Malvaceae</taxon>
        <taxon>Malvoideae</taxon>
        <taxon>Hibiscus</taxon>
    </lineage>
</organism>
<feature type="compositionally biased region" description="Polar residues" evidence="6">
    <location>
        <begin position="1"/>
        <end position="13"/>
    </location>
</feature>
<feature type="region of interest" description="Disordered" evidence="6">
    <location>
        <begin position="214"/>
        <end position="238"/>
    </location>
</feature>
<feature type="compositionally biased region" description="Low complexity" evidence="6">
    <location>
        <begin position="22"/>
        <end position="41"/>
    </location>
</feature>
<comment type="subcellular location">
    <subcellularLocation>
        <location evidence="1">Nucleus</location>
    </subcellularLocation>
</comment>
<keyword evidence="2" id="KW-0805">Transcription regulation</keyword>
<feature type="domain" description="TCP" evidence="7">
    <location>
        <begin position="69"/>
        <end position="123"/>
    </location>
</feature>
<comment type="caution">
    <text evidence="8">The sequence shown here is derived from an EMBL/GenBank/DDBJ whole genome shotgun (WGS) entry which is preliminary data.</text>
</comment>
<sequence>MESGSNKSSTTTDPPHPHKQEPSSQSAPAAAGAHGTSSSHHVPFMGSISNQVAHPSSSTSSLPKPKRPTKDRHTKVDGRGRRIRMPAVCAARVFQLTRELGHKSDGETIEWLLQQAEPAIIATTGTGTIPANFSTLNVSLRSSGSTISAPSSKTAPLSFHNALGFYNSNGEDDARRLANNTAMLGFHHQLYPQVLNPNDNYTTKPFRDNLFKETSQHSSETGVIDVNSPKPERTGMPDQEPGSFHTANVMPAPAMWAVAPATTNGGNAFWMLPVGGGATASTKAHMWTFPAHYSGGGGRANPVQLSSTILQQQQTGGQQLGLGVTETNMGLLGSSGINAYSNNNRVGLKMNLEQQQQQENQTQGSGDENPATDSQ</sequence>
<keyword evidence="4" id="KW-0804">Transcription</keyword>
<keyword evidence="3" id="KW-0238">DNA-binding</keyword>
<evidence type="ECO:0000256" key="3">
    <source>
        <dbReference type="ARBA" id="ARBA00023125"/>
    </source>
</evidence>
<feature type="compositionally biased region" description="Low complexity" evidence="6">
    <location>
        <begin position="353"/>
        <end position="363"/>
    </location>
</feature>
<accession>A0ABR2E6G3</accession>
<dbReference type="EMBL" id="JBBPBM010000020">
    <property type="protein sequence ID" value="KAK8552611.1"/>
    <property type="molecule type" value="Genomic_DNA"/>
</dbReference>
<name>A0ABR2E6G3_9ROSI</name>
<feature type="region of interest" description="Disordered" evidence="6">
    <location>
        <begin position="351"/>
        <end position="375"/>
    </location>
</feature>
<evidence type="ECO:0000256" key="6">
    <source>
        <dbReference type="SAM" id="MobiDB-lite"/>
    </source>
</evidence>
<dbReference type="PANTHER" id="PTHR31072:SF108">
    <property type="entry name" value="TRANSCRIPTION FACTOR TCP22-RELATED"/>
    <property type="match status" value="1"/>
</dbReference>
<dbReference type="InterPro" id="IPR005333">
    <property type="entry name" value="Transcription_factor_TCP"/>
</dbReference>
<proteinExistence type="predicted"/>
<keyword evidence="9" id="KW-1185">Reference proteome</keyword>
<dbReference type="InterPro" id="IPR017887">
    <property type="entry name" value="TF_TCP_subgr"/>
</dbReference>
<keyword evidence="5" id="KW-0539">Nucleus</keyword>
<evidence type="ECO:0000256" key="2">
    <source>
        <dbReference type="ARBA" id="ARBA00023015"/>
    </source>
</evidence>
<reference evidence="8 9" key="1">
    <citation type="journal article" date="2024" name="G3 (Bethesda)">
        <title>Genome assembly of Hibiscus sabdariffa L. provides insights into metabolisms of medicinal natural products.</title>
        <authorList>
            <person name="Kim T."/>
        </authorList>
    </citation>
    <scope>NUCLEOTIDE SEQUENCE [LARGE SCALE GENOMIC DNA]</scope>
    <source>
        <strain evidence="8">TK-2024</strain>
        <tissue evidence="8">Old leaves</tissue>
    </source>
</reference>
<evidence type="ECO:0000256" key="1">
    <source>
        <dbReference type="ARBA" id="ARBA00004123"/>
    </source>
</evidence>
<dbReference type="PROSITE" id="PS51369">
    <property type="entry name" value="TCP"/>
    <property type="match status" value="1"/>
</dbReference>